<evidence type="ECO:0000259" key="2">
    <source>
        <dbReference type="Pfam" id="PF24098"/>
    </source>
</evidence>
<comment type="caution">
    <text evidence="3">The sequence shown here is derived from an EMBL/GenBank/DDBJ whole genome shotgun (WGS) entry which is preliminary data.</text>
</comment>
<reference evidence="3 4" key="1">
    <citation type="submission" date="2023-04" db="EMBL/GenBank/DDBJ databases">
        <title>A novel bacteria isolated from coastal sediment.</title>
        <authorList>
            <person name="Liu X.-J."/>
            <person name="Du Z.-J."/>
        </authorList>
    </citation>
    <scope>NUCLEOTIDE SEQUENCE [LARGE SCALE GENOMIC DNA]</scope>
    <source>
        <strain evidence="3 4">SDUM461004</strain>
    </source>
</reference>
<name>A0ABU1ALA7_9BACT</name>
<evidence type="ECO:0000313" key="4">
    <source>
        <dbReference type="Proteomes" id="UP001243717"/>
    </source>
</evidence>
<protein>
    <submittedName>
        <fullName evidence="3">DUF4209 domain-containing protein</fullName>
    </submittedName>
</protein>
<sequence length="624" mass="71261">MAGSTESRFNVTAADLSRYDWQFLLRSEERKRCSRYMDLFATKAVELRDAGDDLGGRVFSLLQVVASFHANYDAVGNPYGSMWTSPDGERSLNAEDLTEEDLQALSGIVNDIEDPEYRARVADVLWVTKKDFKAAKVAIIAFLESAERLKPQADDYMWPPYTERLDRAVRISAIRGFGDEKVLVLTRIKTAIEEYQADLKSGLTCYSLLELLLYFRIDKWLEYAVLTEALAKGFTEIDDWDFANRYFKLAAKWYELGKDLDEAKRCLVEAAECLVTCGIQVHEKSSATNAAHWVGRGLEGLRRAGADKARVKEVHQQYLELEKASLADMNPVEVDLDQIPDFREQEVREQERAAKHVVGHSVKTAIRRFANMILPTKYQNLKEAYFETIKGSIAHQIFGATMLDNFGQVADHVAPSYGDDQKDNETLRKNLANQARTTNWPIMVAWYLEPARIAVLEEHAIRLSDLRFIVDDNPFVAPGHEGIFMRGLQAGFHGDWLVAINLLVPQIEASIRFILRQNGIVTSKIEQDGKQKEYDLNYLLWMPEVDEMLGEDILFDLRGILIERFGHNMRNESAHGLMREVSFYQPASVYLWWLVLHLCWRGYRIAKYQERQQAAGDASDAGID</sequence>
<keyword evidence="4" id="KW-1185">Reference proteome</keyword>
<dbReference type="RefSeq" id="WP_425609249.1">
    <property type="nucleotide sequence ID" value="NZ_JARXIC010000024.1"/>
</dbReference>
<dbReference type="InterPro" id="IPR025209">
    <property type="entry name" value="DUF4209"/>
</dbReference>
<gene>
    <name evidence="3" type="ORF">QEH59_13620</name>
</gene>
<dbReference type="InterPro" id="IPR055804">
    <property type="entry name" value="DUF7380"/>
</dbReference>
<organism evidence="3 4">
    <name type="scientific">Thalassobacterium sedimentorum</name>
    <dbReference type="NCBI Taxonomy" id="3041258"/>
    <lineage>
        <taxon>Bacteria</taxon>
        <taxon>Pseudomonadati</taxon>
        <taxon>Verrucomicrobiota</taxon>
        <taxon>Opitutia</taxon>
        <taxon>Puniceicoccales</taxon>
        <taxon>Coraliomargaritaceae</taxon>
        <taxon>Thalassobacterium</taxon>
    </lineage>
</organism>
<feature type="domain" description="DUF4209" evidence="1">
    <location>
        <begin position="507"/>
        <end position="597"/>
    </location>
</feature>
<proteinExistence type="predicted"/>
<dbReference type="Pfam" id="PF24098">
    <property type="entry name" value="DUF7380"/>
    <property type="match status" value="1"/>
</dbReference>
<dbReference type="EMBL" id="JARXIC010000024">
    <property type="protein sequence ID" value="MDQ8195469.1"/>
    <property type="molecule type" value="Genomic_DNA"/>
</dbReference>
<evidence type="ECO:0000259" key="1">
    <source>
        <dbReference type="Pfam" id="PF13910"/>
    </source>
</evidence>
<feature type="domain" description="DUF7380" evidence="2">
    <location>
        <begin position="8"/>
        <end position="173"/>
    </location>
</feature>
<evidence type="ECO:0000313" key="3">
    <source>
        <dbReference type="EMBL" id="MDQ8195469.1"/>
    </source>
</evidence>
<dbReference type="Proteomes" id="UP001243717">
    <property type="component" value="Unassembled WGS sequence"/>
</dbReference>
<dbReference type="Pfam" id="PF13910">
    <property type="entry name" value="DUF4209"/>
    <property type="match status" value="1"/>
</dbReference>
<accession>A0ABU1ALA7</accession>